<dbReference type="InterPro" id="IPR029058">
    <property type="entry name" value="AB_hydrolase_fold"/>
</dbReference>
<proteinExistence type="predicted"/>
<dbReference type="PANTHER" id="PTHR43689:SF8">
    <property type="entry name" value="ALPHA_BETA-HYDROLASES SUPERFAMILY PROTEIN"/>
    <property type="match status" value="1"/>
</dbReference>
<dbReference type="Gene3D" id="3.40.50.1820">
    <property type="entry name" value="alpha/beta hydrolase"/>
    <property type="match status" value="1"/>
</dbReference>
<dbReference type="PANTHER" id="PTHR43689">
    <property type="entry name" value="HYDROLASE"/>
    <property type="match status" value="1"/>
</dbReference>
<accession>A0ABM8FB71</accession>
<protein>
    <recommendedName>
        <fullName evidence="1">AB hydrolase-1 domain-containing protein</fullName>
    </recommendedName>
</protein>
<feature type="domain" description="AB hydrolase-1" evidence="1">
    <location>
        <begin position="52"/>
        <end position="179"/>
    </location>
</feature>
<reference evidence="2 3" key="1">
    <citation type="submission" date="2023-01" db="EMBL/GenBank/DDBJ databases">
        <title>Complete genome sequence of Marinomonas pontica strain 200518_36.</title>
        <authorList>
            <person name="Ueki S."/>
            <person name="Gajardo G."/>
            <person name="Maruyama F."/>
        </authorList>
    </citation>
    <scope>NUCLEOTIDE SEQUENCE [LARGE SCALE GENOMIC DNA]</scope>
    <source>
        <strain evidence="2 3">200518_36</strain>
    </source>
</reference>
<dbReference type="Proteomes" id="UP001307608">
    <property type="component" value="Chromosome"/>
</dbReference>
<dbReference type="EMBL" id="AP027271">
    <property type="protein sequence ID" value="BDX02313.1"/>
    <property type="molecule type" value="Genomic_DNA"/>
</dbReference>
<name>A0ABM8FB71_9GAMM</name>
<sequence>MPKELDENEDIARQVANTPGMIQNHVLYISGPDGDFKLHYASSDPSKMSRHTVVFVHGTPGDWSSFARYFQNATLKDRFRLISIDRPGWGISTYAGHYPTELQKQSSQIGLMLKNIWEQNGQQKIILVGHSLGGSLVPILAADYPQYVRGVVILAGDLSPTLAEGRWYNTLLDWTPDFLIPDKWNNSNKEVLALSQSLANAQTTLSGLKVPITLLQGTEDTLVDPENATFASQLFQHSEIKIDRIQDAGHLLHLQYPNRVIDAIEDVNSRSLP</sequence>
<keyword evidence="3" id="KW-1185">Reference proteome</keyword>
<organism evidence="2 3">
    <name type="scientific">Marinomonas pontica</name>
    <dbReference type="NCBI Taxonomy" id="264739"/>
    <lineage>
        <taxon>Bacteria</taxon>
        <taxon>Pseudomonadati</taxon>
        <taxon>Pseudomonadota</taxon>
        <taxon>Gammaproteobacteria</taxon>
        <taxon>Oceanospirillales</taxon>
        <taxon>Oceanospirillaceae</taxon>
        <taxon>Marinomonas</taxon>
    </lineage>
</organism>
<dbReference type="SUPFAM" id="SSF53474">
    <property type="entry name" value="alpha/beta-Hydrolases"/>
    <property type="match status" value="1"/>
</dbReference>
<dbReference type="InterPro" id="IPR000073">
    <property type="entry name" value="AB_hydrolase_1"/>
</dbReference>
<gene>
    <name evidence="2" type="ORF">MACH16_10610</name>
</gene>
<evidence type="ECO:0000313" key="3">
    <source>
        <dbReference type="Proteomes" id="UP001307608"/>
    </source>
</evidence>
<dbReference type="Pfam" id="PF00561">
    <property type="entry name" value="Abhydrolase_1"/>
    <property type="match status" value="1"/>
</dbReference>
<evidence type="ECO:0000313" key="2">
    <source>
        <dbReference type="EMBL" id="BDX02313.1"/>
    </source>
</evidence>
<evidence type="ECO:0000259" key="1">
    <source>
        <dbReference type="Pfam" id="PF00561"/>
    </source>
</evidence>
<dbReference type="PRINTS" id="PR00111">
    <property type="entry name" value="ABHYDROLASE"/>
</dbReference>